<keyword evidence="1" id="KW-0472">Membrane</keyword>
<evidence type="ECO:0000256" key="1">
    <source>
        <dbReference type="SAM" id="Phobius"/>
    </source>
</evidence>
<reference evidence="3" key="1">
    <citation type="submission" date="2008-04" db="EMBL/GenBank/DDBJ databases">
        <title>Complete sequence of chromosome of Nostoc punctiforme ATCC 29133.</title>
        <authorList>
            <consortium name="US DOE Joint Genome Institute"/>
            <person name="Copeland A."/>
            <person name="Lucas S."/>
            <person name="Lapidus A."/>
            <person name="Glavina del Rio T."/>
            <person name="Dalin E."/>
            <person name="Tice H."/>
            <person name="Pitluck S."/>
            <person name="Chain P."/>
            <person name="Malfatti S."/>
            <person name="Shin M."/>
            <person name="Vergez L."/>
            <person name="Schmutz J."/>
            <person name="Larimer F."/>
            <person name="Land M."/>
            <person name="Hauser L."/>
            <person name="Kyrpides N."/>
            <person name="Kim E."/>
            <person name="Meeks J.C."/>
            <person name="Elhai J."/>
            <person name="Campbell E.L."/>
            <person name="Thiel T."/>
            <person name="Longmire J."/>
            <person name="Potts M."/>
            <person name="Atlas R."/>
        </authorList>
    </citation>
    <scope>NUCLEOTIDE SEQUENCE [LARGE SCALE GENOMIC DNA]</scope>
    <source>
        <strain evidence="3">ATCC 29133 / PCC 73102</strain>
    </source>
</reference>
<protein>
    <submittedName>
        <fullName evidence="2">Uncharacterized protein</fullName>
    </submittedName>
</protein>
<evidence type="ECO:0000313" key="3">
    <source>
        <dbReference type="Proteomes" id="UP000001191"/>
    </source>
</evidence>
<accession>B2IZ70</accession>
<dbReference type="AlphaFoldDB" id="B2IZ70"/>
<dbReference type="EMBL" id="CP001037">
    <property type="protein sequence ID" value="ACC83177.1"/>
    <property type="molecule type" value="Genomic_DNA"/>
</dbReference>
<reference evidence="2 3" key="2">
    <citation type="journal article" date="2013" name="Plant Physiol.">
        <title>A Nostoc punctiforme Sugar Transporter Necessary to Establish a Cyanobacterium-Plant Symbiosis.</title>
        <authorList>
            <person name="Ekman M."/>
            <person name="Picossi S."/>
            <person name="Campbell E.L."/>
            <person name="Meeks J.C."/>
            <person name="Flores E."/>
        </authorList>
    </citation>
    <scope>NUCLEOTIDE SEQUENCE [LARGE SCALE GENOMIC DNA]</scope>
    <source>
        <strain evidence="3">ATCC 29133 / PCC 73102</strain>
    </source>
</reference>
<feature type="transmembrane region" description="Helical" evidence="1">
    <location>
        <begin position="20"/>
        <end position="41"/>
    </location>
</feature>
<evidence type="ECO:0000313" key="2">
    <source>
        <dbReference type="EMBL" id="ACC83177.1"/>
    </source>
</evidence>
<dbReference type="STRING" id="63737.Npun_F4830"/>
<proteinExistence type="predicted"/>
<name>B2IZ70_NOSP7</name>
<dbReference type="KEGG" id="npu:Npun_F4830"/>
<gene>
    <name evidence="2" type="ordered locus">Npun_F4830</name>
</gene>
<keyword evidence="3" id="KW-1185">Reference proteome</keyword>
<dbReference type="Proteomes" id="UP000001191">
    <property type="component" value="Chromosome"/>
</dbReference>
<keyword evidence="1" id="KW-0812">Transmembrane</keyword>
<sequence length="77" mass="9158">MVFLSETLNFSPINLGYQALLGIVTDIQLMNFYLNILYSFYENDFYQLRNLLHNIEYIHLNNQTTKTIVTFSQILIF</sequence>
<organism evidence="2 3">
    <name type="scientific">Nostoc punctiforme (strain ATCC 29133 / PCC 73102)</name>
    <dbReference type="NCBI Taxonomy" id="63737"/>
    <lineage>
        <taxon>Bacteria</taxon>
        <taxon>Bacillati</taxon>
        <taxon>Cyanobacteriota</taxon>
        <taxon>Cyanophyceae</taxon>
        <taxon>Nostocales</taxon>
        <taxon>Nostocaceae</taxon>
        <taxon>Nostoc</taxon>
    </lineage>
</organism>
<keyword evidence="1" id="KW-1133">Transmembrane helix</keyword>
<dbReference type="HOGENOM" id="CLU_2634565_0_0_3"/>
<dbReference type="EnsemblBacteria" id="ACC83177">
    <property type="protein sequence ID" value="ACC83177"/>
    <property type="gene ID" value="Npun_F4830"/>
</dbReference>